<accession>A0AAD6MX60</accession>
<dbReference type="EMBL" id="JAQJAN010000008">
    <property type="protein sequence ID" value="KAJ5724358.1"/>
    <property type="molecule type" value="Genomic_DNA"/>
</dbReference>
<protein>
    <submittedName>
        <fullName evidence="12">Uncharacterized protein</fullName>
    </submittedName>
</protein>
<evidence type="ECO:0000256" key="2">
    <source>
        <dbReference type="ARBA" id="ARBA00022454"/>
    </source>
</evidence>
<feature type="region of interest" description="Disordered" evidence="8">
    <location>
        <begin position="48"/>
        <end position="68"/>
    </location>
</feature>
<dbReference type="InterPro" id="IPR050973">
    <property type="entry name" value="H3K9_Histone-Lys_N-MTase"/>
</dbReference>
<dbReference type="Gene3D" id="2.170.270.10">
    <property type="entry name" value="SET domain"/>
    <property type="match status" value="1"/>
</dbReference>
<dbReference type="Pfam" id="PF05033">
    <property type="entry name" value="Pre-SET"/>
    <property type="match status" value="1"/>
</dbReference>
<dbReference type="AlphaFoldDB" id="A0AAD6MX60"/>
<evidence type="ECO:0000256" key="8">
    <source>
        <dbReference type="SAM" id="MobiDB-lite"/>
    </source>
</evidence>
<keyword evidence="7" id="KW-0862">Zinc</keyword>
<evidence type="ECO:0000313" key="12">
    <source>
        <dbReference type="EMBL" id="KAJ5727977.1"/>
    </source>
</evidence>
<evidence type="ECO:0000256" key="1">
    <source>
        <dbReference type="ARBA" id="ARBA00004286"/>
    </source>
</evidence>
<evidence type="ECO:0000256" key="5">
    <source>
        <dbReference type="ARBA" id="ARBA00022691"/>
    </source>
</evidence>
<evidence type="ECO:0000256" key="3">
    <source>
        <dbReference type="ARBA" id="ARBA00022603"/>
    </source>
</evidence>
<proteinExistence type="predicted"/>
<feature type="compositionally biased region" description="Basic and acidic residues" evidence="8">
    <location>
        <begin position="474"/>
        <end position="485"/>
    </location>
</feature>
<keyword evidence="4" id="KW-0808">Transferase</keyword>
<dbReference type="GO" id="GO:0008270">
    <property type="term" value="F:zinc ion binding"/>
    <property type="evidence" value="ECO:0007669"/>
    <property type="project" value="InterPro"/>
</dbReference>
<evidence type="ECO:0000256" key="6">
    <source>
        <dbReference type="ARBA" id="ARBA00022723"/>
    </source>
</evidence>
<evidence type="ECO:0000256" key="7">
    <source>
        <dbReference type="ARBA" id="ARBA00022833"/>
    </source>
</evidence>
<name>A0AAD6MX60_9EURO</name>
<dbReference type="PROSITE" id="PS50280">
    <property type="entry name" value="SET"/>
    <property type="match status" value="1"/>
</dbReference>
<feature type="compositionally biased region" description="Basic residues" evidence="8">
    <location>
        <begin position="464"/>
        <end position="473"/>
    </location>
</feature>
<dbReference type="InterPro" id="IPR001214">
    <property type="entry name" value="SET_dom"/>
</dbReference>
<dbReference type="EMBL" id="JAQJAN010000006">
    <property type="protein sequence ID" value="KAJ5727977.1"/>
    <property type="molecule type" value="Genomic_DNA"/>
</dbReference>
<dbReference type="GO" id="GO:0005694">
    <property type="term" value="C:chromosome"/>
    <property type="evidence" value="ECO:0007669"/>
    <property type="project" value="UniProtKB-SubCell"/>
</dbReference>
<feature type="domain" description="Post-SET" evidence="10">
    <location>
        <begin position="494"/>
        <end position="510"/>
    </location>
</feature>
<dbReference type="PANTHER" id="PTHR46223:SF3">
    <property type="entry name" value="HISTONE-LYSINE N-METHYLTRANSFERASE SET-23"/>
    <property type="match status" value="1"/>
</dbReference>
<dbReference type="InterPro" id="IPR003616">
    <property type="entry name" value="Post-SET_dom"/>
</dbReference>
<evidence type="ECO:0000259" key="10">
    <source>
        <dbReference type="PROSITE" id="PS50868"/>
    </source>
</evidence>
<keyword evidence="5" id="KW-0949">S-adenosyl-L-methionine</keyword>
<dbReference type="InterPro" id="IPR046341">
    <property type="entry name" value="SET_dom_sf"/>
</dbReference>
<organism evidence="12 13">
    <name type="scientific">Penicillium malachiteum</name>
    <dbReference type="NCBI Taxonomy" id="1324776"/>
    <lineage>
        <taxon>Eukaryota</taxon>
        <taxon>Fungi</taxon>
        <taxon>Dikarya</taxon>
        <taxon>Ascomycota</taxon>
        <taxon>Pezizomycotina</taxon>
        <taxon>Eurotiomycetes</taxon>
        <taxon>Eurotiomycetidae</taxon>
        <taxon>Eurotiales</taxon>
        <taxon>Aspergillaceae</taxon>
        <taxon>Penicillium</taxon>
    </lineage>
</organism>
<dbReference type="GO" id="GO:0042054">
    <property type="term" value="F:histone methyltransferase activity"/>
    <property type="evidence" value="ECO:0007669"/>
    <property type="project" value="InterPro"/>
</dbReference>
<dbReference type="InterPro" id="IPR007728">
    <property type="entry name" value="Pre-SET_dom"/>
</dbReference>
<feature type="region of interest" description="Disordered" evidence="8">
    <location>
        <begin position="464"/>
        <end position="485"/>
    </location>
</feature>
<dbReference type="Proteomes" id="UP001215712">
    <property type="component" value="Unassembled WGS sequence"/>
</dbReference>
<comment type="caution">
    <text evidence="12">The sequence shown here is derived from an EMBL/GenBank/DDBJ whole genome shotgun (WGS) entry which is preliminary data.</text>
</comment>
<dbReference type="GO" id="GO:0032259">
    <property type="term" value="P:methylation"/>
    <property type="evidence" value="ECO:0007669"/>
    <property type="project" value="UniProtKB-KW"/>
</dbReference>
<dbReference type="PROSITE" id="PS50868">
    <property type="entry name" value="POST_SET"/>
    <property type="match status" value="1"/>
</dbReference>
<evidence type="ECO:0000313" key="11">
    <source>
        <dbReference type="EMBL" id="KAJ5724358.1"/>
    </source>
</evidence>
<evidence type="ECO:0000313" key="13">
    <source>
        <dbReference type="Proteomes" id="UP001215712"/>
    </source>
</evidence>
<evidence type="ECO:0000256" key="4">
    <source>
        <dbReference type="ARBA" id="ARBA00022679"/>
    </source>
</evidence>
<gene>
    <name evidence="12" type="ORF">N7493_005797</name>
    <name evidence="11" type="ORF">N7493_006086</name>
</gene>
<evidence type="ECO:0000259" key="9">
    <source>
        <dbReference type="PROSITE" id="PS50280"/>
    </source>
</evidence>
<keyword evidence="3" id="KW-0489">Methyltransferase</keyword>
<feature type="region of interest" description="Disordered" evidence="8">
    <location>
        <begin position="520"/>
        <end position="557"/>
    </location>
</feature>
<dbReference type="SUPFAM" id="SSF82199">
    <property type="entry name" value="SET domain"/>
    <property type="match status" value="1"/>
</dbReference>
<feature type="domain" description="SET" evidence="9">
    <location>
        <begin position="314"/>
        <end position="449"/>
    </location>
</feature>
<dbReference type="Pfam" id="PF00856">
    <property type="entry name" value="SET"/>
    <property type="match status" value="1"/>
</dbReference>
<reference evidence="12" key="2">
    <citation type="submission" date="2023-01" db="EMBL/GenBank/DDBJ databases">
        <authorList>
            <person name="Petersen C."/>
        </authorList>
    </citation>
    <scope>NUCLEOTIDE SEQUENCE</scope>
    <source>
        <strain evidence="12">IBT 17514</strain>
    </source>
</reference>
<reference evidence="12" key="1">
    <citation type="journal article" date="2023" name="IMA Fungus">
        <title>Comparative genomic study of the Penicillium genus elucidates a diverse pangenome and 15 lateral gene transfer events.</title>
        <authorList>
            <person name="Petersen C."/>
            <person name="Sorensen T."/>
            <person name="Nielsen M.R."/>
            <person name="Sondergaard T.E."/>
            <person name="Sorensen J.L."/>
            <person name="Fitzpatrick D.A."/>
            <person name="Frisvad J.C."/>
            <person name="Nielsen K.L."/>
        </authorList>
    </citation>
    <scope>NUCLEOTIDE SEQUENCE</scope>
    <source>
        <strain evidence="12">IBT 17514</strain>
    </source>
</reference>
<sequence length="557" mass="62444">MEVIDLTDDFDVEMQDAEPTEPLLSRNGNGDMTFVSTLAHRHPAQVIPNKRKSIDSEDSEGPSDTHIAHKADKSCAVTPEDLHNFKISRPSTPSPKTGNASGFEVVIPSPSQKDKGKNRVFYPKISDLRGIQERDYPLKGPEAPWIQIVNRKIYPKQREPVDRSIVSFGVSSETQSQFPKLPSANFLRLRLRQQTEKIKGPPITFDVDEDKLSLLSSNFGFINDYVLLDGVERVDEGFNSGCNCTPGQCSPATCDCLFDEEDSDEKIKTYHSVDGQIVLRPSFLNRRSKIVECCELCSCKGKCWNTVVQSGRKVGVEIFHTGDRGFGLRSPDPIVAGQFIDRYLGEVITQKEADARELANEQGMSYLFILDWETQEHDGEDTMTQSEDFFVVDGQKFGSPTRFMNHSCNPNCKIVPVSTTHHGDDKLYDLAFFALRDIPAGTELTFDYNPNPMTTEPPQKLKLKLKPGRKPKVPKIDYGDKTRYTGNDKAHGPNIVKCLCGEKNCRGQLWLSGRKKQLKLKLRLGPDPDAKSMPPPPPPLFPKSTRKPRLNGKERAT</sequence>
<keyword evidence="2" id="KW-0158">Chromosome</keyword>
<dbReference type="SMART" id="SM00317">
    <property type="entry name" value="SET"/>
    <property type="match status" value="1"/>
</dbReference>
<dbReference type="GO" id="GO:0005634">
    <property type="term" value="C:nucleus"/>
    <property type="evidence" value="ECO:0007669"/>
    <property type="project" value="InterPro"/>
</dbReference>
<keyword evidence="13" id="KW-1185">Reference proteome</keyword>
<dbReference type="PANTHER" id="PTHR46223">
    <property type="entry name" value="HISTONE-LYSINE N-METHYLTRANSFERASE SUV39H"/>
    <property type="match status" value="1"/>
</dbReference>
<keyword evidence="6" id="KW-0479">Metal-binding</keyword>
<comment type="subcellular location">
    <subcellularLocation>
        <location evidence="1">Chromosome</location>
    </subcellularLocation>
</comment>